<evidence type="ECO:0000256" key="2">
    <source>
        <dbReference type="ARBA" id="ARBA00023136"/>
    </source>
</evidence>
<dbReference type="PANTHER" id="PTHR22550:SF16">
    <property type="entry name" value="SPORE GERMINATION PROTEIN"/>
    <property type="match status" value="1"/>
</dbReference>
<dbReference type="InterPro" id="IPR050768">
    <property type="entry name" value="UPF0353/GerABKA_families"/>
</dbReference>
<dbReference type="GO" id="GO:0016020">
    <property type="term" value="C:membrane"/>
    <property type="evidence" value="ECO:0007669"/>
    <property type="project" value="InterPro"/>
</dbReference>
<organism evidence="5 6">
    <name type="scientific">Marininema halotolerans</name>
    <dbReference type="NCBI Taxonomy" id="1155944"/>
    <lineage>
        <taxon>Bacteria</taxon>
        <taxon>Bacillati</taxon>
        <taxon>Bacillota</taxon>
        <taxon>Bacilli</taxon>
        <taxon>Bacillales</taxon>
        <taxon>Thermoactinomycetaceae</taxon>
        <taxon>Marininema</taxon>
    </lineage>
</organism>
<feature type="transmembrane region" description="Helical" evidence="4">
    <location>
        <begin position="284"/>
        <end position="308"/>
    </location>
</feature>
<reference evidence="6" key="1">
    <citation type="submission" date="2016-10" db="EMBL/GenBank/DDBJ databases">
        <authorList>
            <person name="Varghese N."/>
            <person name="Submissions S."/>
        </authorList>
    </citation>
    <scope>NUCLEOTIDE SEQUENCE [LARGE SCALE GENOMIC DNA]</scope>
    <source>
        <strain evidence="6">DSM 45789</strain>
    </source>
</reference>
<dbReference type="GO" id="GO:0009847">
    <property type="term" value="P:spore germination"/>
    <property type="evidence" value="ECO:0007669"/>
    <property type="project" value="InterPro"/>
</dbReference>
<dbReference type="Pfam" id="PF03323">
    <property type="entry name" value="GerA"/>
    <property type="match status" value="1"/>
</dbReference>
<protein>
    <submittedName>
        <fullName evidence="5">Spore germination protein</fullName>
    </submittedName>
</protein>
<evidence type="ECO:0000313" key="5">
    <source>
        <dbReference type="EMBL" id="SFS90087.1"/>
    </source>
</evidence>
<feature type="transmembrane region" description="Helical" evidence="4">
    <location>
        <begin position="380"/>
        <end position="400"/>
    </location>
</feature>
<sequence length="492" mass="55407">MKHSTPHEEHIIHNELAKNLDQLKQLFYYAPDFQFKEITTKSGDKALLVYLEHIVDKVAINEHILKPLMYAVESIDEMHIPIFKTENALQIEEVEKSLYAGKSVLFVEGKTFATIFDTQGWPQRAIKEPQTESTLKGAHQGFVETAGQNIAIVRRYLPHRELTVKSYEVGLRGKTKVFMLFLKDVVNPEIVAEMEDRIQQVKTDAIINAGQLVEYIEDHPNSLFPQLLQTERPDALVANLLQGRFAIIVDLSPYAIVGPMTLTSFFQSVDDYSTRWVIASFARLLRFFAFFITITLPSFYIAAITFHYEILPLDLLISIGVSREKVPFPPIIEAIVMEISLEMIREAGVRLPAPIGQTIGVVGGIVIGQAAVQAGVVSNIMVIVVAITAISSFIIPNLDVSLGARLIRFPMMLIATIYGLVGIAVGLMIVFANIINMESLGEPYGSPFSPIKFIDWKDTWVRFPLWKMDQRPTSTNSVQTMRQRTSRKGRDR</sequence>
<gene>
    <name evidence="5" type="ORF">SAMN05444972_110113</name>
</gene>
<dbReference type="AlphaFoldDB" id="A0A1I6TM73"/>
<feature type="region of interest" description="Disordered" evidence="3">
    <location>
        <begin position="472"/>
        <end position="492"/>
    </location>
</feature>
<dbReference type="InterPro" id="IPR004995">
    <property type="entry name" value="Spore_Ger"/>
</dbReference>
<feature type="transmembrane region" description="Helical" evidence="4">
    <location>
        <begin position="412"/>
        <end position="435"/>
    </location>
</feature>
<dbReference type="PIRSF" id="PIRSF005690">
    <property type="entry name" value="GerBA"/>
    <property type="match status" value="1"/>
</dbReference>
<keyword evidence="2 4" id="KW-0472">Membrane</keyword>
<evidence type="ECO:0000256" key="4">
    <source>
        <dbReference type="SAM" id="Phobius"/>
    </source>
</evidence>
<keyword evidence="4" id="KW-1133">Transmembrane helix</keyword>
<feature type="compositionally biased region" description="Polar residues" evidence="3">
    <location>
        <begin position="472"/>
        <end position="483"/>
    </location>
</feature>
<dbReference type="Proteomes" id="UP000198660">
    <property type="component" value="Unassembled WGS sequence"/>
</dbReference>
<dbReference type="EMBL" id="FPAA01000010">
    <property type="protein sequence ID" value="SFS90087.1"/>
    <property type="molecule type" value="Genomic_DNA"/>
</dbReference>
<evidence type="ECO:0000256" key="3">
    <source>
        <dbReference type="SAM" id="MobiDB-lite"/>
    </source>
</evidence>
<dbReference type="PANTHER" id="PTHR22550">
    <property type="entry name" value="SPORE GERMINATION PROTEIN"/>
    <property type="match status" value="1"/>
</dbReference>
<keyword evidence="6" id="KW-1185">Reference proteome</keyword>
<name>A0A1I6TM73_9BACL</name>
<accession>A0A1I6TM73</accession>
<keyword evidence="4" id="KW-0812">Transmembrane</keyword>
<evidence type="ECO:0000313" key="6">
    <source>
        <dbReference type="Proteomes" id="UP000198660"/>
    </source>
</evidence>
<evidence type="ECO:0000256" key="1">
    <source>
        <dbReference type="ARBA" id="ARBA00005278"/>
    </source>
</evidence>
<comment type="similarity">
    <text evidence="1">Belongs to the GerABKA family.</text>
</comment>
<proteinExistence type="inferred from homology"/>